<dbReference type="GO" id="GO:0005524">
    <property type="term" value="F:ATP binding"/>
    <property type="evidence" value="ECO:0007669"/>
    <property type="project" value="UniProtKB-KW"/>
</dbReference>
<dbReference type="InterPro" id="IPR008210">
    <property type="entry name" value="PEP_carboxykinase_N"/>
</dbReference>
<evidence type="ECO:0000256" key="6">
    <source>
        <dbReference type="ARBA" id="ARBA00022793"/>
    </source>
</evidence>
<dbReference type="GO" id="GO:0005829">
    <property type="term" value="C:cytosol"/>
    <property type="evidence" value="ECO:0007669"/>
    <property type="project" value="TreeGrafter"/>
</dbReference>
<evidence type="ECO:0000256" key="8">
    <source>
        <dbReference type="ARBA" id="ARBA00023239"/>
    </source>
</evidence>
<dbReference type="HOGENOM" id="CLU_536211_0_0_0"/>
<organism evidence="10 11">
    <name type="scientific">Thermovirga lienii (strain ATCC BAA-1197 / DSM 17291 / Cas60314)</name>
    <dbReference type="NCBI Taxonomy" id="580340"/>
    <lineage>
        <taxon>Bacteria</taxon>
        <taxon>Thermotogati</taxon>
        <taxon>Synergistota</taxon>
        <taxon>Synergistia</taxon>
        <taxon>Synergistales</taxon>
        <taxon>Thermovirgaceae</taxon>
        <taxon>Thermovirga</taxon>
    </lineage>
</organism>
<evidence type="ECO:0000256" key="9">
    <source>
        <dbReference type="ARBA" id="ARBA00047371"/>
    </source>
</evidence>
<evidence type="ECO:0000256" key="7">
    <source>
        <dbReference type="ARBA" id="ARBA00022840"/>
    </source>
</evidence>
<evidence type="ECO:0000256" key="1">
    <source>
        <dbReference type="ARBA" id="ARBA00004742"/>
    </source>
</evidence>
<proteinExistence type="inferred from homology"/>
<evidence type="ECO:0000256" key="3">
    <source>
        <dbReference type="ARBA" id="ARBA00012363"/>
    </source>
</evidence>
<dbReference type="InterPro" id="IPR001272">
    <property type="entry name" value="PEP_carboxykinase_ATP"/>
</dbReference>
<dbReference type="Pfam" id="PF01293">
    <property type="entry name" value="PEPCK_ATP"/>
    <property type="match status" value="1"/>
</dbReference>
<dbReference type="NCBIfam" id="NF006821">
    <property type="entry name" value="PRK09344.1-3"/>
    <property type="match status" value="1"/>
</dbReference>
<dbReference type="GO" id="GO:0006094">
    <property type="term" value="P:gluconeogenesis"/>
    <property type="evidence" value="ECO:0007669"/>
    <property type="project" value="UniProtKB-UniPathway"/>
</dbReference>
<evidence type="ECO:0000256" key="4">
    <source>
        <dbReference type="ARBA" id="ARBA00022432"/>
    </source>
</evidence>
<dbReference type="PANTHER" id="PTHR30031">
    <property type="entry name" value="PHOSPHOENOLPYRUVATE CARBOXYKINASE ATP"/>
    <property type="match status" value="1"/>
</dbReference>
<keyword evidence="8" id="KW-0456">Lyase</keyword>
<keyword evidence="4" id="KW-0312">Gluconeogenesis</keyword>
<keyword evidence="11" id="KW-1185">Reference proteome</keyword>
<protein>
    <recommendedName>
        <fullName evidence="3">phosphoenolpyruvate carboxykinase (ATP)</fullName>
        <ecNumber evidence="3">4.1.1.49</ecNumber>
    </recommendedName>
</protein>
<dbReference type="Proteomes" id="UP000005868">
    <property type="component" value="Chromosome"/>
</dbReference>
<dbReference type="GO" id="GO:0004612">
    <property type="term" value="F:phosphoenolpyruvate carboxykinase (ATP) activity"/>
    <property type="evidence" value="ECO:0007669"/>
    <property type="project" value="UniProtKB-EC"/>
</dbReference>
<dbReference type="SUPFAM" id="SSF53795">
    <property type="entry name" value="PEP carboxykinase-like"/>
    <property type="match status" value="1"/>
</dbReference>
<dbReference type="KEGG" id="tli:Tlie_1871"/>
<dbReference type="AlphaFoldDB" id="G7V9C0"/>
<keyword evidence="10" id="KW-0418">Kinase</keyword>
<evidence type="ECO:0000256" key="5">
    <source>
        <dbReference type="ARBA" id="ARBA00022741"/>
    </source>
</evidence>
<gene>
    <name evidence="10" type="ordered locus">Tlie_1871</name>
</gene>
<dbReference type="Gene3D" id="2.170.8.10">
    <property type="entry name" value="Phosphoenolpyruvate Carboxykinase, domain 2"/>
    <property type="match status" value="1"/>
</dbReference>
<dbReference type="SUPFAM" id="SSF68923">
    <property type="entry name" value="PEP carboxykinase N-terminal domain"/>
    <property type="match status" value="1"/>
</dbReference>
<keyword evidence="5" id="KW-0547">Nucleotide-binding</keyword>
<evidence type="ECO:0000313" key="11">
    <source>
        <dbReference type="Proteomes" id="UP000005868"/>
    </source>
</evidence>
<dbReference type="EC" id="4.1.1.49" evidence="3"/>
<sequence>MLSVYDEFQPFITALRHPPCRSLLRDLSNQELAAIASFESVPNNQGSALYVTRIRSRSAAFTEIVYSMDEEALSLLKQVWDYLRWQQMIRVTARIGAHDKNPMIANMYVTRRYARIAHMFAANFATEADQDTADIVTVVVPEWHQRKILVFPQYRTTCILGSDYYGETKMATLRMAMHIAREELGGVGLHAGSKIVRVNTPRGLEEKGLIVFGLSGTGKTTITTSDHGLEAPEGVEVLQDDINLLLPNGKALGTERNFYIKTDNVMKQPEILAAASHSSAIIENCWVDDDGNINFNNHALTTNGRAIVFRDKIPNTSEKIDLDRVDAILFNMRRYDTPPICRLMSPEQAAAFYMLGESTITSAEDPSRVGQAKRVVGFDPFIIDNPHVNGNRLLRILRDNPHIKCYIVNTGRIGGRDGANMTPDVTFKAIVGALSERINWKYDDILGCEVPEALDIPNAEQYDPYTHYSREEYAQIMGALRKERKDYLVKFKGLAQEVISAV</sequence>
<comment type="catalytic activity">
    <reaction evidence="9">
        <text>oxaloacetate + ATP = phosphoenolpyruvate + ADP + CO2</text>
        <dbReference type="Rhea" id="RHEA:18617"/>
        <dbReference type="ChEBI" id="CHEBI:16452"/>
        <dbReference type="ChEBI" id="CHEBI:16526"/>
        <dbReference type="ChEBI" id="CHEBI:30616"/>
        <dbReference type="ChEBI" id="CHEBI:58702"/>
        <dbReference type="ChEBI" id="CHEBI:456216"/>
        <dbReference type="EC" id="4.1.1.49"/>
    </reaction>
</comment>
<dbReference type="InterPro" id="IPR013035">
    <property type="entry name" value="PEP_carboxykinase_C"/>
</dbReference>
<dbReference type="EMBL" id="CP003096">
    <property type="protein sequence ID" value="AER67580.1"/>
    <property type="molecule type" value="Genomic_DNA"/>
</dbReference>
<reference evidence="10 11" key="2">
    <citation type="journal article" date="2012" name="Stand. Genomic Sci.">
        <title>Genome sequence of the moderately thermophilic, amino-acid-degrading and sulfur-reducing bacterium Thermovirga lienii type strain (Cas60314(T)).</title>
        <authorList>
            <person name="Goker M."/>
            <person name="Saunders E."/>
            <person name="Lapidus A."/>
            <person name="Nolan M."/>
            <person name="Lucas S."/>
            <person name="Hammon N."/>
            <person name="Deshpande S."/>
            <person name="Cheng J.F."/>
            <person name="Han C."/>
            <person name="Tapia R."/>
            <person name="Goodwin L.A."/>
            <person name="Pitluck S."/>
            <person name="Liolios K."/>
            <person name="Mavromatis K."/>
            <person name="Pagani I."/>
            <person name="Ivanova N."/>
            <person name="Mikhailova N."/>
            <person name="Pati A."/>
            <person name="Chen A."/>
            <person name="Palaniappan K."/>
            <person name="Land M."/>
            <person name="Chang Y.J."/>
            <person name="Jeffries C.D."/>
            <person name="Brambilla E.M."/>
            <person name="Rohde M."/>
            <person name="Spring S."/>
            <person name="Detter J.C."/>
            <person name="Woyke T."/>
            <person name="Bristow J."/>
            <person name="Eisen J.A."/>
            <person name="Markowitz V."/>
            <person name="Hugenholtz P."/>
            <person name="Kyrpides N.C."/>
            <person name="Klenk H.P."/>
        </authorList>
    </citation>
    <scope>NUCLEOTIDE SEQUENCE [LARGE SCALE GENOMIC DNA]</scope>
    <source>
        <strain evidence="11">ATCC BAA-1197 / DSM 17291 / Cas60314</strain>
    </source>
</reference>
<comment type="pathway">
    <text evidence="1">Carbohydrate biosynthesis; gluconeogenesis.</text>
</comment>
<reference evidence="11" key="1">
    <citation type="submission" date="2011-10" db="EMBL/GenBank/DDBJ databases">
        <title>The complete genome of chromosome of Thermovirga lienii DSM 17291.</title>
        <authorList>
            <consortium name="US DOE Joint Genome Institute (JGI-PGF)"/>
            <person name="Lucas S."/>
            <person name="Copeland A."/>
            <person name="Lapidus A."/>
            <person name="Glavina del Rio T."/>
            <person name="Dalin E."/>
            <person name="Tice H."/>
            <person name="Bruce D."/>
            <person name="Goodwin L."/>
            <person name="Pitluck S."/>
            <person name="Peters L."/>
            <person name="Mikhailova N."/>
            <person name="Saunders E."/>
            <person name="Kyrpides N."/>
            <person name="Mavromatis K."/>
            <person name="Ivanova N."/>
            <person name="Last F.I."/>
            <person name="Brettin T."/>
            <person name="Detter J.C."/>
            <person name="Han C."/>
            <person name="Larimer F."/>
            <person name="Land M."/>
            <person name="Hauser L."/>
            <person name="Markowitz V."/>
            <person name="Cheng J.-F."/>
            <person name="Hugenholtz P."/>
            <person name="Woyke T."/>
            <person name="Wu D."/>
            <person name="Spring S."/>
            <person name="Schroeder M."/>
            <person name="Brambilla E.-M."/>
            <person name="Klenk H.-P."/>
            <person name="Eisen J.A."/>
        </authorList>
    </citation>
    <scope>NUCLEOTIDE SEQUENCE [LARGE SCALE GENOMIC DNA]</scope>
    <source>
        <strain evidence="11">ATCC BAA-1197 / DSM 17291 / Cas60314</strain>
    </source>
</reference>
<keyword evidence="7" id="KW-0067">ATP-binding</keyword>
<accession>G7V9C0</accession>
<name>G7V9C0_THELD</name>
<evidence type="ECO:0000256" key="2">
    <source>
        <dbReference type="ARBA" id="ARBA00006052"/>
    </source>
</evidence>
<dbReference type="GO" id="GO:0016301">
    <property type="term" value="F:kinase activity"/>
    <property type="evidence" value="ECO:0007669"/>
    <property type="project" value="UniProtKB-KW"/>
</dbReference>
<keyword evidence="10" id="KW-0808">Transferase</keyword>
<dbReference type="Gene3D" id="3.90.228.20">
    <property type="match status" value="1"/>
</dbReference>
<keyword evidence="6" id="KW-0210">Decarboxylase</keyword>
<comment type="similarity">
    <text evidence="2">Belongs to the phosphoenolpyruvate carboxykinase (ATP) family.</text>
</comment>
<dbReference type="STRING" id="580340.Tlie_1871"/>
<dbReference type="eggNOG" id="COG1866">
    <property type="taxonomic scope" value="Bacteria"/>
</dbReference>
<dbReference type="UniPathway" id="UPA00138"/>
<evidence type="ECO:0000313" key="10">
    <source>
        <dbReference type="EMBL" id="AER67580.1"/>
    </source>
</evidence>
<keyword evidence="10" id="KW-0670">Pyruvate</keyword>
<dbReference type="PANTHER" id="PTHR30031:SF0">
    <property type="entry name" value="PHOSPHOENOLPYRUVATE CARBOXYKINASE (ATP)"/>
    <property type="match status" value="1"/>
</dbReference>